<gene>
    <name evidence="1" type="ORF">E1283_17205</name>
</gene>
<keyword evidence="1" id="KW-0547">Nucleotide-binding</keyword>
<dbReference type="AlphaFoldDB" id="A0A4R4TI82"/>
<accession>A0A4R4TI82</accession>
<keyword evidence="2" id="KW-1185">Reference proteome</keyword>
<dbReference type="GO" id="GO:0005524">
    <property type="term" value="F:ATP binding"/>
    <property type="evidence" value="ECO:0007669"/>
    <property type="project" value="UniProtKB-KW"/>
</dbReference>
<sequence length="94" mass="10227">MISTFRFVTQNAPDAAKLSRDHVVWLLRHTDSPIAEENARLLVSEVVTNAHQHTASPLIALTTVIGPAGLRVEVFDNSPVHLPPPAAAAWEREG</sequence>
<protein>
    <submittedName>
        <fullName evidence="1">ATP-binding protein</fullName>
    </submittedName>
</protein>
<comment type="caution">
    <text evidence="1">The sequence shown here is derived from an EMBL/GenBank/DDBJ whole genome shotgun (WGS) entry which is preliminary data.</text>
</comment>
<evidence type="ECO:0000313" key="1">
    <source>
        <dbReference type="EMBL" id="TDC74009.1"/>
    </source>
</evidence>
<dbReference type="InterPro" id="IPR036890">
    <property type="entry name" value="HATPase_C_sf"/>
</dbReference>
<dbReference type="Gene3D" id="3.30.565.10">
    <property type="entry name" value="Histidine kinase-like ATPase, C-terminal domain"/>
    <property type="match status" value="1"/>
</dbReference>
<reference evidence="1 2" key="1">
    <citation type="submission" date="2019-03" db="EMBL/GenBank/DDBJ databases">
        <title>Draft genome sequences of novel Actinobacteria.</title>
        <authorList>
            <person name="Sahin N."/>
            <person name="Ay H."/>
            <person name="Saygin H."/>
        </authorList>
    </citation>
    <scope>NUCLEOTIDE SEQUENCE [LARGE SCALE GENOMIC DNA]</scope>
    <source>
        <strain evidence="1 2">DSM 41900</strain>
    </source>
</reference>
<organism evidence="1 2">
    <name type="scientific">Streptomyces hainanensis</name>
    <dbReference type="NCBI Taxonomy" id="402648"/>
    <lineage>
        <taxon>Bacteria</taxon>
        <taxon>Bacillati</taxon>
        <taxon>Actinomycetota</taxon>
        <taxon>Actinomycetes</taxon>
        <taxon>Kitasatosporales</taxon>
        <taxon>Streptomycetaceae</taxon>
        <taxon>Streptomyces</taxon>
    </lineage>
</organism>
<feature type="non-terminal residue" evidence="1">
    <location>
        <position position="94"/>
    </location>
</feature>
<name>A0A4R4TI82_9ACTN</name>
<dbReference type="Proteomes" id="UP000295345">
    <property type="component" value="Unassembled WGS sequence"/>
</dbReference>
<evidence type="ECO:0000313" key="2">
    <source>
        <dbReference type="Proteomes" id="UP000295345"/>
    </source>
</evidence>
<proteinExistence type="predicted"/>
<dbReference type="EMBL" id="SMKI01000168">
    <property type="protein sequence ID" value="TDC74009.1"/>
    <property type="molecule type" value="Genomic_DNA"/>
</dbReference>
<keyword evidence="1" id="KW-0067">ATP-binding</keyword>